<protein>
    <submittedName>
        <fullName evidence="1">Uncharacterized protein</fullName>
    </submittedName>
</protein>
<sequence>MALVLMVKLLLAVNPGQDILYNILSPAWRDIYAGTTEYKLALKKML</sequence>
<proteinExistence type="predicted"/>
<dbReference type="AlphaFoldDB" id="A0A6C0KXD4"/>
<name>A0A6C0KXD4_9ZZZZ</name>
<reference evidence="1" key="1">
    <citation type="journal article" date="2020" name="Nature">
        <title>Giant virus diversity and host interactions through global metagenomics.</title>
        <authorList>
            <person name="Schulz F."/>
            <person name="Roux S."/>
            <person name="Paez-Espino D."/>
            <person name="Jungbluth S."/>
            <person name="Walsh D.A."/>
            <person name="Denef V.J."/>
            <person name="McMahon K.D."/>
            <person name="Konstantinidis K.T."/>
            <person name="Eloe-Fadrosh E.A."/>
            <person name="Kyrpides N.C."/>
            <person name="Woyke T."/>
        </authorList>
    </citation>
    <scope>NUCLEOTIDE SEQUENCE</scope>
    <source>
        <strain evidence="1">GVMAG-S-3300013286-35</strain>
    </source>
</reference>
<dbReference type="EMBL" id="MN740993">
    <property type="protein sequence ID" value="QHU21911.1"/>
    <property type="molecule type" value="Genomic_DNA"/>
</dbReference>
<evidence type="ECO:0000313" key="1">
    <source>
        <dbReference type="EMBL" id="QHU21911.1"/>
    </source>
</evidence>
<accession>A0A6C0KXD4</accession>
<organism evidence="1">
    <name type="scientific">viral metagenome</name>
    <dbReference type="NCBI Taxonomy" id="1070528"/>
    <lineage>
        <taxon>unclassified sequences</taxon>
        <taxon>metagenomes</taxon>
        <taxon>organismal metagenomes</taxon>
    </lineage>
</organism>